<dbReference type="InterPro" id="IPR036514">
    <property type="entry name" value="SGNH_hydro_sf"/>
</dbReference>
<keyword evidence="3" id="KW-1185">Reference proteome</keyword>
<dbReference type="CDD" id="cd01832">
    <property type="entry name" value="SGNH_hydrolase_like_1"/>
    <property type="match status" value="1"/>
</dbReference>
<dbReference type="Proteomes" id="UP000005143">
    <property type="component" value="Unassembled WGS sequence"/>
</dbReference>
<evidence type="ECO:0000313" key="2">
    <source>
        <dbReference type="EMBL" id="EHN10779.1"/>
    </source>
</evidence>
<dbReference type="PANTHER" id="PTHR43784:SF2">
    <property type="entry name" value="GDSL-LIKE LIPASE_ACYLHYDROLASE, PUTATIVE (AFU_ORTHOLOGUE AFUA_2G00820)-RELATED"/>
    <property type="match status" value="1"/>
</dbReference>
<dbReference type="Pfam" id="PF13472">
    <property type="entry name" value="Lipase_GDSL_2"/>
    <property type="match status" value="1"/>
</dbReference>
<dbReference type="PANTHER" id="PTHR43784">
    <property type="entry name" value="GDSL-LIKE LIPASE/ACYLHYDROLASE, PUTATIVE (AFU_ORTHOLOGUE AFUA_2G00820)-RELATED"/>
    <property type="match status" value="1"/>
</dbReference>
<name>H0E6D5_9ACTN</name>
<organism evidence="2 3">
    <name type="scientific">Patulibacter medicamentivorans</name>
    <dbReference type="NCBI Taxonomy" id="1097667"/>
    <lineage>
        <taxon>Bacteria</taxon>
        <taxon>Bacillati</taxon>
        <taxon>Actinomycetota</taxon>
        <taxon>Thermoleophilia</taxon>
        <taxon>Solirubrobacterales</taxon>
        <taxon>Patulibacteraceae</taxon>
        <taxon>Patulibacter</taxon>
    </lineage>
</organism>
<evidence type="ECO:0000259" key="1">
    <source>
        <dbReference type="Pfam" id="PF13472"/>
    </source>
</evidence>
<comment type="caution">
    <text evidence="2">The sequence shown here is derived from an EMBL/GenBank/DDBJ whole genome shotgun (WGS) entry which is preliminary data.</text>
</comment>
<evidence type="ECO:0000313" key="3">
    <source>
        <dbReference type="Proteomes" id="UP000005143"/>
    </source>
</evidence>
<sequence>MSTPSTIDDVLFEDLDPTAIAPDAAAALLASSPWHRLVVAGDSVAAGVREPRAGYRDQSWSDRLVAALSADGRPLSATNLGVRGLRVREIHDRQLQAALDHRPDLVVLSAGANDALSRRFDPVALRGELRALLEPLVDSGARVVTIGLFDLPRSGLLPEPHATRLAYAFEALDAITRELAGTLGALHVDSHHHPLAADPGIFSSDLMHANARGHAIAAAEIVRALAADAGTPPDRTRRDR</sequence>
<dbReference type="InterPro" id="IPR053140">
    <property type="entry name" value="GDSL_Rv0518-like"/>
</dbReference>
<dbReference type="AlphaFoldDB" id="H0E6D5"/>
<gene>
    <name evidence="2" type="ORF">PAI11_23850</name>
</gene>
<accession>H0E6D5</accession>
<dbReference type="PATRIC" id="fig|1097667.3.peg.2366"/>
<dbReference type="RefSeq" id="WP_007575270.1">
    <property type="nucleotide sequence ID" value="NZ_AGUD01000202.1"/>
</dbReference>
<proteinExistence type="predicted"/>
<dbReference type="SUPFAM" id="SSF52266">
    <property type="entry name" value="SGNH hydrolase"/>
    <property type="match status" value="1"/>
</dbReference>
<feature type="domain" description="SGNH hydrolase-type esterase" evidence="1">
    <location>
        <begin position="40"/>
        <end position="216"/>
    </location>
</feature>
<dbReference type="InterPro" id="IPR013830">
    <property type="entry name" value="SGNH_hydro"/>
</dbReference>
<dbReference type="EMBL" id="AGUD01000202">
    <property type="protein sequence ID" value="EHN10779.1"/>
    <property type="molecule type" value="Genomic_DNA"/>
</dbReference>
<dbReference type="OrthoDB" id="9794725at2"/>
<protein>
    <submittedName>
        <fullName evidence="2">Lipolytic enzyme G-D-S-L</fullName>
    </submittedName>
</protein>
<reference evidence="2 3" key="1">
    <citation type="journal article" date="2013" name="Biodegradation">
        <title>Quantitative proteomic analysis of ibuprofen-degrading Patulibacter sp. strain I11.</title>
        <authorList>
            <person name="Almeida B."/>
            <person name="Kjeldal H."/>
            <person name="Lolas I."/>
            <person name="Knudsen A.D."/>
            <person name="Carvalho G."/>
            <person name="Nielsen K.L."/>
            <person name="Barreto Crespo M.T."/>
            <person name="Stensballe A."/>
            <person name="Nielsen J.L."/>
        </authorList>
    </citation>
    <scope>NUCLEOTIDE SEQUENCE [LARGE SCALE GENOMIC DNA]</scope>
    <source>
        <strain evidence="2 3">I11</strain>
    </source>
</reference>
<dbReference type="Gene3D" id="3.40.50.1110">
    <property type="entry name" value="SGNH hydrolase"/>
    <property type="match status" value="1"/>
</dbReference>